<protein>
    <submittedName>
        <fullName evidence="1">Uncharacterized protein</fullName>
    </submittedName>
</protein>
<proteinExistence type="predicted"/>
<reference evidence="1" key="2">
    <citation type="journal article" date="2015" name="Data Brief">
        <title>Shoot transcriptome of the giant reed, Arundo donax.</title>
        <authorList>
            <person name="Barrero R.A."/>
            <person name="Guerrero F.D."/>
            <person name="Moolhuijzen P."/>
            <person name="Goolsby J.A."/>
            <person name="Tidwell J."/>
            <person name="Bellgard S.E."/>
            <person name="Bellgard M.I."/>
        </authorList>
    </citation>
    <scope>NUCLEOTIDE SEQUENCE</scope>
    <source>
        <tissue evidence="1">Shoot tissue taken approximately 20 cm above the soil surface</tissue>
    </source>
</reference>
<accession>A0A0A9BX00</accession>
<organism evidence="1">
    <name type="scientific">Arundo donax</name>
    <name type="common">Giant reed</name>
    <name type="synonym">Donax arundinaceus</name>
    <dbReference type="NCBI Taxonomy" id="35708"/>
    <lineage>
        <taxon>Eukaryota</taxon>
        <taxon>Viridiplantae</taxon>
        <taxon>Streptophyta</taxon>
        <taxon>Embryophyta</taxon>
        <taxon>Tracheophyta</taxon>
        <taxon>Spermatophyta</taxon>
        <taxon>Magnoliopsida</taxon>
        <taxon>Liliopsida</taxon>
        <taxon>Poales</taxon>
        <taxon>Poaceae</taxon>
        <taxon>PACMAD clade</taxon>
        <taxon>Arundinoideae</taxon>
        <taxon>Arundineae</taxon>
        <taxon>Arundo</taxon>
    </lineage>
</organism>
<sequence length="26" mass="2740">MSATKSPSAVLQTIPVHIHTSQCVFG</sequence>
<dbReference type="EMBL" id="GBRH01234103">
    <property type="protein sequence ID" value="JAD63792.1"/>
    <property type="molecule type" value="Transcribed_RNA"/>
</dbReference>
<name>A0A0A9BX00_ARUDO</name>
<reference evidence="1" key="1">
    <citation type="submission" date="2014-09" db="EMBL/GenBank/DDBJ databases">
        <authorList>
            <person name="Magalhaes I.L.F."/>
            <person name="Oliveira U."/>
            <person name="Santos F.R."/>
            <person name="Vidigal T.H.D.A."/>
            <person name="Brescovit A.D."/>
            <person name="Santos A.J."/>
        </authorList>
    </citation>
    <scope>NUCLEOTIDE SEQUENCE</scope>
    <source>
        <tissue evidence="1">Shoot tissue taken approximately 20 cm above the soil surface</tissue>
    </source>
</reference>
<evidence type="ECO:0000313" key="1">
    <source>
        <dbReference type="EMBL" id="JAD63792.1"/>
    </source>
</evidence>
<dbReference type="AlphaFoldDB" id="A0A0A9BX00"/>